<feature type="transmembrane region" description="Helical" evidence="7">
    <location>
        <begin position="101"/>
        <end position="122"/>
    </location>
</feature>
<keyword evidence="4 7" id="KW-0812">Transmembrane</keyword>
<name>A0ABW4YP26_9BACL</name>
<comment type="caution">
    <text evidence="9">The sequence shown here is derived from an EMBL/GenBank/DDBJ whole genome shotgun (WGS) entry which is preliminary data.</text>
</comment>
<reference evidence="10" key="1">
    <citation type="journal article" date="2019" name="Int. J. Syst. Evol. Microbiol.">
        <title>The Global Catalogue of Microorganisms (GCM) 10K type strain sequencing project: providing services to taxonomists for standard genome sequencing and annotation.</title>
        <authorList>
            <consortium name="The Broad Institute Genomics Platform"/>
            <consortium name="The Broad Institute Genome Sequencing Center for Infectious Disease"/>
            <person name="Wu L."/>
            <person name="Ma J."/>
        </authorList>
    </citation>
    <scope>NUCLEOTIDE SEQUENCE [LARGE SCALE GENOMIC DNA]</scope>
    <source>
        <strain evidence="10">GH52</strain>
    </source>
</reference>
<evidence type="ECO:0000256" key="6">
    <source>
        <dbReference type="ARBA" id="ARBA00023136"/>
    </source>
</evidence>
<feature type="domain" description="EamA" evidence="8">
    <location>
        <begin position="163"/>
        <end position="296"/>
    </location>
</feature>
<dbReference type="Pfam" id="PF00892">
    <property type="entry name" value="EamA"/>
    <property type="match status" value="2"/>
</dbReference>
<evidence type="ECO:0000256" key="3">
    <source>
        <dbReference type="ARBA" id="ARBA00022475"/>
    </source>
</evidence>
<evidence type="ECO:0000313" key="10">
    <source>
        <dbReference type="Proteomes" id="UP001597362"/>
    </source>
</evidence>
<dbReference type="PANTHER" id="PTHR32322">
    <property type="entry name" value="INNER MEMBRANE TRANSPORTER"/>
    <property type="match status" value="1"/>
</dbReference>
<evidence type="ECO:0000256" key="5">
    <source>
        <dbReference type="ARBA" id="ARBA00022989"/>
    </source>
</evidence>
<proteinExistence type="inferred from homology"/>
<feature type="transmembrane region" description="Helical" evidence="7">
    <location>
        <begin position="256"/>
        <end position="274"/>
    </location>
</feature>
<feature type="transmembrane region" description="Helical" evidence="7">
    <location>
        <begin position="73"/>
        <end position="95"/>
    </location>
</feature>
<protein>
    <submittedName>
        <fullName evidence="9">DMT family transporter</fullName>
    </submittedName>
</protein>
<feature type="transmembrane region" description="Helical" evidence="7">
    <location>
        <begin position="159"/>
        <end position="179"/>
    </location>
</feature>
<dbReference type="InterPro" id="IPR000620">
    <property type="entry name" value="EamA_dom"/>
</dbReference>
<dbReference type="RefSeq" id="WP_377774681.1">
    <property type="nucleotide sequence ID" value="NZ_JBHUHO010000040.1"/>
</dbReference>
<evidence type="ECO:0000256" key="4">
    <source>
        <dbReference type="ARBA" id="ARBA00022692"/>
    </source>
</evidence>
<evidence type="ECO:0000256" key="7">
    <source>
        <dbReference type="SAM" id="Phobius"/>
    </source>
</evidence>
<keyword evidence="6 7" id="KW-0472">Membrane</keyword>
<feature type="domain" description="EamA" evidence="8">
    <location>
        <begin position="8"/>
        <end position="145"/>
    </location>
</feature>
<accession>A0ABW4YP26</accession>
<gene>
    <name evidence="9" type="ORF">ACFSJH_17225</name>
</gene>
<dbReference type="PANTHER" id="PTHR32322:SF18">
    <property type="entry name" value="S-ADENOSYLMETHIONINE_S-ADENOSYLHOMOCYSTEINE TRANSPORTER"/>
    <property type="match status" value="1"/>
</dbReference>
<dbReference type="InterPro" id="IPR050638">
    <property type="entry name" value="AA-Vitamin_Transporters"/>
</dbReference>
<feature type="transmembrane region" description="Helical" evidence="7">
    <location>
        <begin position="134"/>
        <end position="153"/>
    </location>
</feature>
<feature type="transmembrane region" description="Helical" evidence="7">
    <location>
        <begin position="280"/>
        <end position="296"/>
    </location>
</feature>
<keyword evidence="3" id="KW-1003">Cell membrane</keyword>
<organism evidence="9 10">
    <name type="scientific">Paenibacillus yanchengensis</name>
    <dbReference type="NCBI Taxonomy" id="2035833"/>
    <lineage>
        <taxon>Bacteria</taxon>
        <taxon>Bacillati</taxon>
        <taxon>Bacillota</taxon>
        <taxon>Bacilli</taxon>
        <taxon>Bacillales</taxon>
        <taxon>Paenibacillaceae</taxon>
        <taxon>Paenibacillus</taxon>
    </lineage>
</organism>
<evidence type="ECO:0000256" key="2">
    <source>
        <dbReference type="ARBA" id="ARBA00007362"/>
    </source>
</evidence>
<comment type="subcellular location">
    <subcellularLocation>
        <location evidence="1">Cell membrane</location>
        <topology evidence="1">Multi-pass membrane protein</topology>
    </subcellularLocation>
</comment>
<dbReference type="Proteomes" id="UP001597362">
    <property type="component" value="Unassembled WGS sequence"/>
</dbReference>
<keyword evidence="5 7" id="KW-1133">Transmembrane helix</keyword>
<comment type="similarity">
    <text evidence="2">Belongs to the EamA transporter family.</text>
</comment>
<dbReference type="EMBL" id="JBHUHO010000040">
    <property type="protein sequence ID" value="MFD2117475.1"/>
    <property type="molecule type" value="Genomic_DNA"/>
</dbReference>
<sequence>MNKRTMWMGAALCLIASISWGAMFPVSHIALQQIDPFYFSFIRYFLVAIILTVLLLVKEGKKAFKLEGKTWQLIGYGTLAFTVYNMCIFAAQSMMGEPGSIAASISEVLMPMISVVIVWVATRKAPKRYTITSVLLALVGALLVITNGKVAFFQSLGQHILPLLLMVIAVVSWVFYSMGGEKFASWSTLRYSTLTCIFGSIISFVVVSVASISGLLTPPTVQTLFAIKYEMAFMVLIPGLVALLSWNLGIKMLGSINGILFINAVPITTFIIMAFQGYNISAFEIYGTALIIFALVRNNMMQRKADVIVDQKQTLQRRYERKLSA</sequence>
<feature type="transmembrane region" description="Helical" evidence="7">
    <location>
        <begin position="191"/>
        <end position="211"/>
    </location>
</feature>
<feature type="transmembrane region" description="Helical" evidence="7">
    <location>
        <begin position="231"/>
        <end position="249"/>
    </location>
</feature>
<evidence type="ECO:0000259" key="8">
    <source>
        <dbReference type="Pfam" id="PF00892"/>
    </source>
</evidence>
<feature type="transmembrane region" description="Helical" evidence="7">
    <location>
        <begin position="37"/>
        <end position="57"/>
    </location>
</feature>
<evidence type="ECO:0000313" key="9">
    <source>
        <dbReference type="EMBL" id="MFD2117475.1"/>
    </source>
</evidence>
<evidence type="ECO:0000256" key="1">
    <source>
        <dbReference type="ARBA" id="ARBA00004651"/>
    </source>
</evidence>
<keyword evidence="10" id="KW-1185">Reference proteome</keyword>